<reference evidence="1" key="1">
    <citation type="submission" date="2018-05" db="EMBL/GenBank/DDBJ databases">
        <authorList>
            <person name="Lanie J.A."/>
            <person name="Ng W.-L."/>
            <person name="Kazmierczak K.M."/>
            <person name="Andrzejewski T.M."/>
            <person name="Davidsen T.M."/>
            <person name="Wayne K.J."/>
            <person name="Tettelin H."/>
            <person name="Glass J.I."/>
            <person name="Rusch D."/>
            <person name="Podicherti R."/>
            <person name="Tsui H.-C.T."/>
            <person name="Winkler M.E."/>
        </authorList>
    </citation>
    <scope>NUCLEOTIDE SEQUENCE</scope>
</reference>
<dbReference type="AlphaFoldDB" id="A0A382KHR7"/>
<name>A0A382KHR7_9ZZZZ</name>
<dbReference type="EMBL" id="UINC01079846">
    <property type="protein sequence ID" value="SVC22251.1"/>
    <property type="molecule type" value="Genomic_DNA"/>
</dbReference>
<gene>
    <name evidence="1" type="ORF">METZ01_LOCUS275105</name>
</gene>
<sequence>MPNSKNMEKSMQEKIKKPTNLHKLVILARKNADFFQDLDRRAYARITKGDQRGELYPLDSSCFENWLSAINFKVHDEVANSKLKLDAREHLEVESRLSGKNYNVGLRVISNEEFIEIDLGDQDWKSVQITKDGWRVRAHKNFFYRNNSIKALPIPCKDKLDDDWVESIFNISGNN</sequence>
<feature type="non-terminal residue" evidence="1">
    <location>
        <position position="175"/>
    </location>
</feature>
<proteinExistence type="predicted"/>
<evidence type="ECO:0000313" key="1">
    <source>
        <dbReference type="EMBL" id="SVC22251.1"/>
    </source>
</evidence>
<organism evidence="1">
    <name type="scientific">marine metagenome</name>
    <dbReference type="NCBI Taxonomy" id="408172"/>
    <lineage>
        <taxon>unclassified sequences</taxon>
        <taxon>metagenomes</taxon>
        <taxon>ecological metagenomes</taxon>
    </lineage>
</organism>
<protein>
    <submittedName>
        <fullName evidence="1">Uncharacterized protein</fullName>
    </submittedName>
</protein>
<accession>A0A382KHR7</accession>